<protein>
    <recommendedName>
        <fullName evidence="6">Pheromone binding protein 3</fullName>
    </recommendedName>
</protein>
<sequence length="198" mass="22944">MRRSRQLYVIVNKSVNWYRYIRDKVVLTMLNLSDMGSRNVFVALVVLTVGMRETEPSKDPMKYIASGFVKVLEECKHELNMNDHLIADLFHYWKLEYTLLNRDTGCAIICMGKKLDLLDVNGRMHHGNAQEFAKKHGAGDEVASQIVQIIHECEKKHERDDDECLRVLEVAKCFRTGIHELNWQPNVEVIVSEVLTEI</sequence>
<keyword evidence="3" id="KW-1015">Disulfide bond</keyword>
<dbReference type="InterPro" id="IPR006072">
    <property type="entry name" value="Odorant/phero-bd_Lep"/>
</dbReference>
<dbReference type="GO" id="GO:0005549">
    <property type="term" value="F:odorant binding"/>
    <property type="evidence" value="ECO:0007669"/>
    <property type="project" value="InterPro"/>
</dbReference>
<keyword evidence="5" id="KW-1185">Reference proteome</keyword>
<dbReference type="PIRSF" id="PIRSF015604">
    <property type="entry name" value="Odorant/phero_bd"/>
    <property type="match status" value="1"/>
</dbReference>
<keyword evidence="2" id="KW-0813">Transport</keyword>
<dbReference type="AlphaFoldDB" id="A0A9P0I2S3"/>
<accession>A0A9P0I2S3</accession>
<dbReference type="SUPFAM" id="SSF47565">
    <property type="entry name" value="Insect pheromone/odorant-binding proteins"/>
    <property type="match status" value="1"/>
</dbReference>
<dbReference type="InterPro" id="IPR006170">
    <property type="entry name" value="PBP/GOBP"/>
</dbReference>
<dbReference type="PRINTS" id="PR00484">
    <property type="entry name" value="PBPGOBP"/>
</dbReference>
<evidence type="ECO:0000256" key="2">
    <source>
        <dbReference type="ARBA" id="ARBA00022448"/>
    </source>
</evidence>
<gene>
    <name evidence="4" type="ORF">SPLIT_LOCUS5388</name>
</gene>
<organism evidence="4 5">
    <name type="scientific">Spodoptera littoralis</name>
    <name type="common">Egyptian cotton leafworm</name>
    <dbReference type="NCBI Taxonomy" id="7109"/>
    <lineage>
        <taxon>Eukaryota</taxon>
        <taxon>Metazoa</taxon>
        <taxon>Ecdysozoa</taxon>
        <taxon>Arthropoda</taxon>
        <taxon>Hexapoda</taxon>
        <taxon>Insecta</taxon>
        <taxon>Pterygota</taxon>
        <taxon>Neoptera</taxon>
        <taxon>Endopterygota</taxon>
        <taxon>Lepidoptera</taxon>
        <taxon>Glossata</taxon>
        <taxon>Ditrysia</taxon>
        <taxon>Noctuoidea</taxon>
        <taxon>Noctuidae</taxon>
        <taxon>Amphipyrinae</taxon>
        <taxon>Spodoptera</taxon>
    </lineage>
</organism>
<evidence type="ECO:0008006" key="6">
    <source>
        <dbReference type="Google" id="ProtNLM"/>
    </source>
</evidence>
<feature type="disulfide bond" evidence="3">
    <location>
        <begin position="75"/>
        <end position="110"/>
    </location>
</feature>
<dbReference type="SMART" id="SM00708">
    <property type="entry name" value="PhBP"/>
    <property type="match status" value="1"/>
</dbReference>
<evidence type="ECO:0000313" key="5">
    <source>
        <dbReference type="Proteomes" id="UP001153321"/>
    </source>
</evidence>
<feature type="disulfide bond" evidence="3">
    <location>
        <begin position="153"/>
        <end position="173"/>
    </location>
</feature>
<evidence type="ECO:0000256" key="3">
    <source>
        <dbReference type="PIRSR" id="PIRSR015604-1"/>
    </source>
</evidence>
<proteinExistence type="inferred from homology"/>
<feature type="disulfide bond" evidence="3">
    <location>
        <begin position="106"/>
        <end position="164"/>
    </location>
</feature>
<name>A0A9P0I2S3_SPOLI</name>
<dbReference type="EMBL" id="LR824551">
    <property type="protein sequence ID" value="CAH1640032.1"/>
    <property type="molecule type" value="Genomic_DNA"/>
</dbReference>
<dbReference type="Gene3D" id="1.10.238.20">
    <property type="entry name" value="Pheromone/general odorant binding protein domain"/>
    <property type="match status" value="1"/>
</dbReference>
<dbReference type="CDD" id="cd23992">
    <property type="entry name" value="PBP_GOBP"/>
    <property type="match status" value="1"/>
</dbReference>
<dbReference type="Pfam" id="PF01395">
    <property type="entry name" value="PBP_GOBP"/>
    <property type="match status" value="1"/>
</dbReference>
<dbReference type="InterPro" id="IPR036728">
    <property type="entry name" value="PBP_GOBP_sf"/>
</dbReference>
<evidence type="ECO:0000256" key="1">
    <source>
        <dbReference type="ARBA" id="ARBA00008098"/>
    </source>
</evidence>
<evidence type="ECO:0000313" key="4">
    <source>
        <dbReference type="EMBL" id="CAH1640032.1"/>
    </source>
</evidence>
<reference evidence="4" key="1">
    <citation type="submission" date="2022-02" db="EMBL/GenBank/DDBJ databases">
        <authorList>
            <person name="King R."/>
        </authorList>
    </citation>
    <scope>NUCLEOTIDE SEQUENCE</scope>
</reference>
<dbReference type="Proteomes" id="UP001153321">
    <property type="component" value="Chromosome 20"/>
</dbReference>
<comment type="similarity">
    <text evidence="1">Belongs to the PBP/GOBP family.</text>
</comment>